<protein>
    <submittedName>
        <fullName evidence="3">Bravo_FIGEY domain-containing protein</fullName>
    </submittedName>
</protein>
<reference evidence="1 2" key="2">
    <citation type="submission" date="2018-11" db="EMBL/GenBank/DDBJ databases">
        <authorList>
            <consortium name="Pathogen Informatics"/>
        </authorList>
    </citation>
    <scope>NUCLEOTIDE SEQUENCE [LARGE SCALE GENOMIC DNA]</scope>
    <source>
        <strain evidence="1 2">NST_G2</strain>
    </source>
</reference>
<name>A0A183SFZ6_SCHSO</name>
<dbReference type="WBParaSite" id="SSLN_0000324401-mRNA-1">
    <property type="protein sequence ID" value="SSLN_0000324401-mRNA-1"/>
    <property type="gene ID" value="SSLN_0000324401"/>
</dbReference>
<keyword evidence="2" id="KW-1185">Reference proteome</keyword>
<organism evidence="3">
    <name type="scientific">Schistocephalus solidus</name>
    <name type="common">Tapeworm</name>
    <dbReference type="NCBI Taxonomy" id="70667"/>
    <lineage>
        <taxon>Eukaryota</taxon>
        <taxon>Metazoa</taxon>
        <taxon>Spiralia</taxon>
        <taxon>Lophotrochozoa</taxon>
        <taxon>Platyhelminthes</taxon>
        <taxon>Cestoda</taxon>
        <taxon>Eucestoda</taxon>
        <taxon>Diphyllobothriidea</taxon>
        <taxon>Diphyllobothriidae</taxon>
        <taxon>Schistocephalus</taxon>
    </lineage>
</organism>
<proteinExistence type="predicted"/>
<evidence type="ECO:0000313" key="3">
    <source>
        <dbReference type="WBParaSite" id="SSLN_0000324401-mRNA-1"/>
    </source>
</evidence>
<sequence>MTCLIHSQARPYSKEFSVHFNCLKQGYLAGKNTDHSELQSSPSHQDDTQLVKHYLEGPSEGYYEELEAFNDEEQVKKLEEVPPED</sequence>
<dbReference type="EMBL" id="UYSU01032442">
    <property type="protein sequence ID" value="VDL89529.1"/>
    <property type="molecule type" value="Genomic_DNA"/>
</dbReference>
<accession>A0A183SFZ6</accession>
<reference evidence="3" key="1">
    <citation type="submission" date="2016-06" db="UniProtKB">
        <authorList>
            <consortium name="WormBaseParasite"/>
        </authorList>
    </citation>
    <scope>IDENTIFICATION</scope>
</reference>
<gene>
    <name evidence="1" type="ORF">SSLN_LOCUS3144</name>
</gene>
<dbReference type="AlphaFoldDB" id="A0A183SFZ6"/>
<dbReference type="Proteomes" id="UP000275846">
    <property type="component" value="Unassembled WGS sequence"/>
</dbReference>
<evidence type="ECO:0000313" key="1">
    <source>
        <dbReference type="EMBL" id="VDL89529.1"/>
    </source>
</evidence>
<evidence type="ECO:0000313" key="2">
    <source>
        <dbReference type="Proteomes" id="UP000275846"/>
    </source>
</evidence>